<accession>A0A9Q0YG82</accession>
<evidence type="ECO:0000313" key="2">
    <source>
        <dbReference type="EMBL" id="KAJ8019587.1"/>
    </source>
</evidence>
<keyword evidence="1" id="KW-0472">Membrane</keyword>
<dbReference type="EMBL" id="JAIZAY010000023">
    <property type="protein sequence ID" value="KAJ8019587.1"/>
    <property type="molecule type" value="Genomic_DNA"/>
</dbReference>
<protein>
    <submittedName>
        <fullName evidence="2">Uncharacterized protein</fullName>
    </submittedName>
</protein>
<dbReference type="Proteomes" id="UP001152320">
    <property type="component" value="Chromosome 23"/>
</dbReference>
<dbReference type="AlphaFoldDB" id="A0A9Q0YG82"/>
<gene>
    <name evidence="2" type="ORF">HOLleu_41237</name>
</gene>
<keyword evidence="3" id="KW-1185">Reference proteome</keyword>
<organism evidence="2 3">
    <name type="scientific">Holothuria leucospilota</name>
    <name type="common">Black long sea cucumber</name>
    <name type="synonym">Mertensiothuria leucospilota</name>
    <dbReference type="NCBI Taxonomy" id="206669"/>
    <lineage>
        <taxon>Eukaryota</taxon>
        <taxon>Metazoa</taxon>
        <taxon>Echinodermata</taxon>
        <taxon>Eleutherozoa</taxon>
        <taxon>Echinozoa</taxon>
        <taxon>Holothuroidea</taxon>
        <taxon>Aspidochirotacea</taxon>
        <taxon>Aspidochirotida</taxon>
        <taxon>Holothuriidae</taxon>
        <taxon>Holothuria</taxon>
    </lineage>
</organism>
<reference evidence="2" key="1">
    <citation type="submission" date="2021-10" db="EMBL/GenBank/DDBJ databases">
        <title>Tropical sea cucumber genome reveals ecological adaptation and Cuvierian tubules defense mechanism.</title>
        <authorList>
            <person name="Chen T."/>
        </authorList>
    </citation>
    <scope>NUCLEOTIDE SEQUENCE</scope>
    <source>
        <strain evidence="2">Nanhai2018</strain>
        <tissue evidence="2">Muscle</tissue>
    </source>
</reference>
<evidence type="ECO:0000313" key="3">
    <source>
        <dbReference type="Proteomes" id="UP001152320"/>
    </source>
</evidence>
<keyword evidence="1" id="KW-1133">Transmembrane helix</keyword>
<comment type="caution">
    <text evidence="2">The sequence shown here is derived from an EMBL/GenBank/DDBJ whole genome shotgun (WGS) entry which is preliminary data.</text>
</comment>
<evidence type="ECO:0000256" key="1">
    <source>
        <dbReference type="SAM" id="Phobius"/>
    </source>
</evidence>
<feature type="transmembrane region" description="Helical" evidence="1">
    <location>
        <begin position="6"/>
        <end position="24"/>
    </location>
</feature>
<keyword evidence="1" id="KW-0812">Transmembrane</keyword>
<sequence length="52" mass="6232">MRLEDGIYLTLLFSCTYLLTSNSYRYFFNDAITLTCIIMTQTDRYDYERAVL</sequence>
<proteinExistence type="predicted"/>
<name>A0A9Q0YG82_HOLLE</name>